<dbReference type="RefSeq" id="WP_086242167.1">
    <property type="nucleotide sequence ID" value="NZ_JAZBRD010000005.1"/>
</dbReference>
<organism evidence="1 2">
    <name type="scientific">Campylobacter porcelli</name>
    <dbReference type="NCBI Taxonomy" id="1660073"/>
    <lineage>
        <taxon>Bacteria</taxon>
        <taxon>Pseudomonadati</taxon>
        <taxon>Campylobacterota</taxon>
        <taxon>Epsilonproteobacteria</taxon>
        <taxon>Campylobacterales</taxon>
        <taxon>Campylobacteraceae</taxon>
        <taxon>Campylobacter</taxon>
    </lineage>
</organism>
<keyword evidence="2" id="KW-1185">Reference proteome</keyword>
<comment type="caution">
    <text evidence="1">The sequence shown here is derived from an EMBL/GenBank/DDBJ whole genome shotgun (WGS) entry which is preliminary data.</text>
</comment>
<sequence>MEQYDYLAQTYDEHIQKLNLDNKLNYLISQYQRYFSKDDIVVLIDYISRRDRQNKDSSDICNLLFDIVSLSIEYSEYTNEPLEYMLEIIKER</sequence>
<protein>
    <submittedName>
        <fullName evidence="1">Uncharacterized protein</fullName>
    </submittedName>
</protein>
<dbReference type="EMBL" id="JAZBRD010000005">
    <property type="protein sequence ID" value="MEE3744594.1"/>
    <property type="molecule type" value="Genomic_DNA"/>
</dbReference>
<evidence type="ECO:0000313" key="1">
    <source>
        <dbReference type="EMBL" id="MEE3744594.1"/>
    </source>
</evidence>
<reference evidence="1 2" key="1">
    <citation type="submission" date="2024-01" db="EMBL/GenBank/DDBJ databases">
        <title>Campylobacter porcellus sp. nov.</title>
        <authorList>
            <person name="Papic B."/>
            <person name="Gruntar I."/>
        </authorList>
    </citation>
    <scope>NUCLEOTIDE SEQUENCE [LARGE SCALE GENOMIC DNA]</scope>
    <source>
        <strain evidence="1 2">CX2-4855-23</strain>
    </source>
</reference>
<proteinExistence type="predicted"/>
<gene>
    <name evidence="1" type="ORF">V2I23_04725</name>
</gene>
<dbReference type="Proteomes" id="UP001331664">
    <property type="component" value="Unassembled WGS sequence"/>
</dbReference>
<evidence type="ECO:0000313" key="2">
    <source>
        <dbReference type="Proteomes" id="UP001331664"/>
    </source>
</evidence>
<accession>A0ABU7M4G3</accession>
<name>A0ABU7M4G3_9BACT</name>